<dbReference type="InterPro" id="IPR018948">
    <property type="entry name" value="GTP-bd_TrmE_N"/>
</dbReference>
<keyword evidence="9 10" id="KW-0342">GTP-binding</keyword>
<evidence type="ECO:0000256" key="3">
    <source>
        <dbReference type="ARBA" id="ARBA00022694"/>
    </source>
</evidence>
<organism evidence="13 14">
    <name type="scientific">Alistipes indistinctus YIT 12060</name>
    <dbReference type="NCBI Taxonomy" id="742725"/>
    <lineage>
        <taxon>Bacteria</taxon>
        <taxon>Pseudomonadati</taxon>
        <taxon>Bacteroidota</taxon>
        <taxon>Bacteroidia</taxon>
        <taxon>Bacteroidales</taxon>
        <taxon>Rikenellaceae</taxon>
        <taxon>Alistipes</taxon>
    </lineage>
</organism>
<dbReference type="HAMAP" id="MF_00379">
    <property type="entry name" value="GTPase_MnmE"/>
    <property type="match status" value="1"/>
</dbReference>
<feature type="binding site" evidence="10">
    <location>
        <position position="87"/>
    </location>
    <ligand>
        <name>(6S)-5-formyl-5,6,7,8-tetrahydrofolate</name>
        <dbReference type="ChEBI" id="CHEBI:57457"/>
    </ligand>
</feature>
<dbReference type="eggNOG" id="COG0486">
    <property type="taxonomic scope" value="Bacteria"/>
</dbReference>
<evidence type="ECO:0000256" key="11">
    <source>
        <dbReference type="RuleBase" id="RU003313"/>
    </source>
</evidence>
<dbReference type="InterPro" id="IPR027368">
    <property type="entry name" value="MnmE_dom2"/>
</dbReference>
<dbReference type="GO" id="GO:0046872">
    <property type="term" value="F:metal ion binding"/>
    <property type="evidence" value="ECO:0007669"/>
    <property type="project" value="UniProtKB-KW"/>
</dbReference>
<dbReference type="SUPFAM" id="SSF52540">
    <property type="entry name" value="P-loop containing nucleoside triphosphate hydrolases"/>
    <property type="match status" value="1"/>
</dbReference>
<feature type="binding site" evidence="10">
    <location>
        <position position="232"/>
    </location>
    <ligand>
        <name>K(+)</name>
        <dbReference type="ChEBI" id="CHEBI:29103"/>
    </ligand>
</feature>
<evidence type="ECO:0000256" key="5">
    <source>
        <dbReference type="ARBA" id="ARBA00022741"/>
    </source>
</evidence>
<dbReference type="GO" id="GO:0003924">
    <property type="term" value="F:GTPase activity"/>
    <property type="evidence" value="ECO:0007669"/>
    <property type="project" value="UniProtKB-UniRule"/>
</dbReference>
<dbReference type="InterPro" id="IPR031168">
    <property type="entry name" value="G_TrmE"/>
</dbReference>
<comment type="similarity">
    <text evidence="1 10 11">Belongs to the TRAFAC class TrmE-Era-EngA-EngB-Septin-like GTPase superfamily. TrmE GTPase family.</text>
</comment>
<evidence type="ECO:0000256" key="9">
    <source>
        <dbReference type="ARBA" id="ARBA00023134"/>
    </source>
</evidence>
<dbReference type="InterPro" id="IPR027266">
    <property type="entry name" value="TrmE/GcvT-like"/>
</dbReference>
<evidence type="ECO:0000256" key="6">
    <source>
        <dbReference type="ARBA" id="ARBA00022801"/>
    </source>
</evidence>
<dbReference type="PRINTS" id="PR00326">
    <property type="entry name" value="GTP1OBG"/>
</dbReference>
<keyword evidence="2 10" id="KW-0963">Cytoplasm</keyword>
<keyword evidence="7 10" id="KW-0460">Magnesium</keyword>
<dbReference type="InterPro" id="IPR027417">
    <property type="entry name" value="P-loop_NTPase"/>
</dbReference>
<comment type="function">
    <text evidence="10">Exhibits a very high intrinsic GTPase hydrolysis rate. Involved in the addition of a carboxymethylaminomethyl (cmnm) group at the wobble position (U34) of certain tRNAs, forming tRNA-cmnm(5)s(2)U34.</text>
</comment>
<dbReference type="GO" id="GO:0042802">
    <property type="term" value="F:identical protein binding"/>
    <property type="evidence" value="ECO:0007669"/>
    <property type="project" value="UniProtKB-ARBA"/>
</dbReference>
<dbReference type="GO" id="GO:0005525">
    <property type="term" value="F:GTP binding"/>
    <property type="evidence" value="ECO:0007669"/>
    <property type="project" value="UniProtKB-UniRule"/>
</dbReference>
<feature type="binding site" evidence="10">
    <location>
        <position position="465"/>
    </location>
    <ligand>
        <name>(6S)-5-formyl-5,6,7,8-tetrahydrofolate</name>
        <dbReference type="ChEBI" id="CHEBI:57457"/>
    </ligand>
</feature>
<dbReference type="GO" id="GO:0030488">
    <property type="term" value="P:tRNA methylation"/>
    <property type="evidence" value="ECO:0007669"/>
    <property type="project" value="TreeGrafter"/>
</dbReference>
<evidence type="ECO:0000256" key="8">
    <source>
        <dbReference type="ARBA" id="ARBA00022958"/>
    </source>
</evidence>
<evidence type="ECO:0000256" key="7">
    <source>
        <dbReference type="ARBA" id="ARBA00022842"/>
    </source>
</evidence>
<feature type="binding site" evidence="10">
    <location>
        <position position="126"/>
    </location>
    <ligand>
        <name>(6S)-5-formyl-5,6,7,8-tetrahydrofolate</name>
        <dbReference type="ChEBI" id="CHEBI:57457"/>
    </ligand>
</feature>
<keyword evidence="6 10" id="KW-0378">Hydrolase</keyword>
<protein>
    <recommendedName>
        <fullName evidence="10">tRNA modification GTPase MnmE</fullName>
        <ecNumber evidence="10">3.6.-.-</ecNumber>
    </recommendedName>
</protein>
<dbReference type="CDD" id="cd04164">
    <property type="entry name" value="trmE"/>
    <property type="match status" value="1"/>
</dbReference>
<dbReference type="Pfam" id="PF10396">
    <property type="entry name" value="TrmE_N"/>
    <property type="match status" value="1"/>
</dbReference>
<dbReference type="STRING" id="742725.HMPREF9450_01781"/>
<feature type="binding site" evidence="10">
    <location>
        <position position="256"/>
    </location>
    <ligand>
        <name>K(+)</name>
        <dbReference type="ChEBI" id="CHEBI:29103"/>
    </ligand>
</feature>
<feature type="binding site" evidence="10">
    <location>
        <position position="236"/>
    </location>
    <ligand>
        <name>Mg(2+)</name>
        <dbReference type="ChEBI" id="CHEBI:18420"/>
    </ligand>
</feature>
<feature type="binding site" evidence="10">
    <location>
        <position position="257"/>
    </location>
    <ligand>
        <name>Mg(2+)</name>
        <dbReference type="ChEBI" id="CHEBI:18420"/>
    </ligand>
</feature>
<feature type="binding site" evidence="10">
    <location>
        <begin position="276"/>
        <end position="279"/>
    </location>
    <ligand>
        <name>GTP</name>
        <dbReference type="ChEBI" id="CHEBI:37565"/>
    </ligand>
</feature>
<evidence type="ECO:0000256" key="10">
    <source>
        <dbReference type="HAMAP-Rule" id="MF_00379"/>
    </source>
</evidence>
<comment type="subcellular location">
    <subcellularLocation>
        <location evidence="10">Cytoplasm</location>
    </subcellularLocation>
</comment>
<feature type="domain" description="TrmE-type G" evidence="12">
    <location>
        <begin position="222"/>
        <end position="386"/>
    </location>
</feature>
<dbReference type="GO" id="GO:0002098">
    <property type="term" value="P:tRNA wobble uridine modification"/>
    <property type="evidence" value="ECO:0007669"/>
    <property type="project" value="TreeGrafter"/>
</dbReference>
<gene>
    <name evidence="10" type="primary">mnmE</name>
    <name evidence="10" type="synonym">trmE</name>
    <name evidence="13" type="ORF">HMPREF9450_01781</name>
</gene>
<dbReference type="PANTHER" id="PTHR42714:SF2">
    <property type="entry name" value="TRNA MODIFICATION GTPASE GTPBP3, MITOCHONDRIAL"/>
    <property type="match status" value="1"/>
</dbReference>
<keyword evidence="14" id="KW-1185">Reference proteome</keyword>
<feature type="binding site" evidence="10">
    <location>
        <begin position="232"/>
        <end position="237"/>
    </location>
    <ligand>
        <name>GTP</name>
        <dbReference type="ChEBI" id="CHEBI:37565"/>
    </ligand>
</feature>
<dbReference type="InterPro" id="IPR025867">
    <property type="entry name" value="MnmE_helical"/>
</dbReference>
<keyword evidence="4 10" id="KW-0479">Metal-binding</keyword>
<dbReference type="RefSeq" id="WP_009134587.1">
    <property type="nucleotide sequence ID" value="NZ_CP102250.1"/>
</dbReference>
<dbReference type="Pfam" id="PF12631">
    <property type="entry name" value="MnmE_helical"/>
    <property type="match status" value="1"/>
</dbReference>
<evidence type="ECO:0000313" key="13">
    <source>
        <dbReference type="EMBL" id="EHB91732.1"/>
    </source>
</evidence>
<comment type="caution">
    <text evidence="13">The sequence shown here is derived from an EMBL/GenBank/DDBJ whole genome shotgun (WGS) entry which is preliminary data.</text>
</comment>
<proteinExistence type="inferred from homology"/>
<evidence type="ECO:0000259" key="12">
    <source>
        <dbReference type="PROSITE" id="PS51709"/>
    </source>
</evidence>
<evidence type="ECO:0000256" key="2">
    <source>
        <dbReference type="ARBA" id="ARBA00022490"/>
    </source>
</evidence>
<feature type="binding site" evidence="10">
    <location>
        <position position="23"/>
    </location>
    <ligand>
        <name>(6S)-5-formyl-5,6,7,8-tetrahydrofolate</name>
        <dbReference type="ChEBI" id="CHEBI:57457"/>
    </ligand>
</feature>
<dbReference type="InterPro" id="IPR006073">
    <property type="entry name" value="GTP-bd"/>
</dbReference>
<dbReference type="PROSITE" id="PS51709">
    <property type="entry name" value="G_TRME"/>
    <property type="match status" value="1"/>
</dbReference>
<dbReference type="Pfam" id="PF01926">
    <property type="entry name" value="MMR_HSR1"/>
    <property type="match status" value="1"/>
</dbReference>
<dbReference type="Proteomes" id="UP000006008">
    <property type="component" value="Unassembled WGS sequence"/>
</dbReference>
<dbReference type="InterPro" id="IPR005225">
    <property type="entry name" value="Small_GTP-bd"/>
</dbReference>
<feature type="binding site" evidence="10">
    <location>
        <position position="251"/>
    </location>
    <ligand>
        <name>K(+)</name>
        <dbReference type="ChEBI" id="CHEBI:29103"/>
    </ligand>
</feature>
<keyword evidence="8 10" id="KW-0630">Potassium</keyword>
<dbReference type="AlphaFoldDB" id="G5HAW6"/>
<dbReference type="EC" id="3.6.-.-" evidence="10"/>
<dbReference type="InterPro" id="IPR004520">
    <property type="entry name" value="GTPase_MnmE"/>
</dbReference>
<dbReference type="Gene3D" id="3.30.1360.120">
    <property type="entry name" value="Probable tRNA modification gtpase trme, domain 1"/>
    <property type="match status" value="1"/>
</dbReference>
<comment type="subunit">
    <text evidence="10">Homodimer. Heterotetramer of two MnmE and two MnmG subunits.</text>
</comment>
<comment type="cofactor">
    <cofactor evidence="10">
        <name>K(+)</name>
        <dbReference type="ChEBI" id="CHEBI:29103"/>
    </cofactor>
    <text evidence="10">Binds 1 potassium ion per subunit.</text>
</comment>
<dbReference type="Gene3D" id="3.40.50.300">
    <property type="entry name" value="P-loop containing nucleotide triphosphate hydrolases"/>
    <property type="match status" value="1"/>
</dbReference>
<dbReference type="FunFam" id="3.30.1360.120:FF:000003">
    <property type="entry name" value="tRNA modification GTPase MnmE"/>
    <property type="match status" value="1"/>
</dbReference>
<dbReference type="PATRIC" id="fig|742725.3.peg.1874"/>
<dbReference type="CDD" id="cd14858">
    <property type="entry name" value="TrmE_N"/>
    <property type="match status" value="1"/>
</dbReference>
<dbReference type="EMBL" id="ADLD01000013">
    <property type="protein sequence ID" value="EHB91732.1"/>
    <property type="molecule type" value="Genomic_DNA"/>
</dbReference>
<dbReference type="GO" id="GO:0005829">
    <property type="term" value="C:cytosol"/>
    <property type="evidence" value="ECO:0007669"/>
    <property type="project" value="TreeGrafter"/>
</dbReference>
<dbReference type="PANTHER" id="PTHR42714">
    <property type="entry name" value="TRNA MODIFICATION GTPASE GTPBP3"/>
    <property type="match status" value="1"/>
</dbReference>
<keyword evidence="5 10" id="KW-0547">Nucleotide-binding</keyword>
<evidence type="ECO:0000256" key="4">
    <source>
        <dbReference type="ARBA" id="ARBA00022723"/>
    </source>
</evidence>
<name>G5HAW6_9BACT</name>
<keyword evidence="3 10" id="KW-0819">tRNA processing</keyword>
<sequence>MTGKRDTIIAVASGTGGAIALIRLSGPTAIAIGDRIFTSVSGSPLSRSKGFTVHFGHIRNEADEIIDDVLVSLFRAPRSYTGEDMLEISCHGSTFIQREILRLCIREGARMAQGGEFTLKAFLAGKMDLSQAEAVADIIASDSRAALTLATRQIRGGYSKEFTDLRQQLLELTSLLELELDFSEEDVEFADRTRLSAMLTEIEHRISSLSDSFRLGNILKNGVPVAIVGSPNVGKSTLLNALLNEERALVSDIAGTTRDLIEETINIQGVTFRFIDTAGIRDTADPLEHMGIERTLQRVRQAAIILLMVDANDPSEQIEAQLQSIPVGEGQQIALILNKSDKATEEQIALSKKTLQQKNAIPVLSISAKQKGNLQALTSLLYDSVHADESLRSGQLIVSNARHHEALEAARGATHRAQNGLAGGISGDLLAQDIREVLHHLGTITGEITSQDILNSIFSKFCIGK</sequence>
<feature type="binding site" evidence="10">
    <location>
        <position position="253"/>
    </location>
    <ligand>
        <name>K(+)</name>
        <dbReference type="ChEBI" id="CHEBI:29103"/>
    </ligand>
</feature>
<feature type="binding site" evidence="10">
    <location>
        <begin position="251"/>
        <end position="257"/>
    </location>
    <ligand>
        <name>GTP</name>
        <dbReference type="ChEBI" id="CHEBI:37565"/>
    </ligand>
</feature>
<dbReference type="HOGENOM" id="CLU_019624_4_1_10"/>
<dbReference type="Gene3D" id="1.20.120.430">
    <property type="entry name" value="tRNA modification GTPase MnmE domain 2"/>
    <property type="match status" value="1"/>
</dbReference>
<dbReference type="FunFam" id="3.40.50.300:FF:001376">
    <property type="entry name" value="tRNA modification GTPase MnmE"/>
    <property type="match status" value="1"/>
</dbReference>
<dbReference type="NCBIfam" id="TIGR00450">
    <property type="entry name" value="mnmE_trmE_thdF"/>
    <property type="match status" value="1"/>
</dbReference>
<dbReference type="OrthoDB" id="9805918at2"/>
<accession>G5HAW6</accession>
<dbReference type="NCBIfam" id="TIGR00231">
    <property type="entry name" value="small_GTP"/>
    <property type="match status" value="1"/>
</dbReference>
<evidence type="ECO:0000256" key="1">
    <source>
        <dbReference type="ARBA" id="ARBA00011043"/>
    </source>
</evidence>
<dbReference type="GeneID" id="92815192"/>
<reference evidence="13 14" key="1">
    <citation type="submission" date="2011-08" db="EMBL/GenBank/DDBJ databases">
        <title>The Genome Sequence of Alistipes indistinctus YIT 12060.</title>
        <authorList>
            <consortium name="The Broad Institute Genome Sequencing Platform"/>
            <person name="Earl A."/>
            <person name="Ward D."/>
            <person name="Feldgarden M."/>
            <person name="Gevers D."/>
            <person name="Morotomi M."/>
            <person name="Young S.K."/>
            <person name="Zeng Q."/>
            <person name="Gargeya S."/>
            <person name="Fitzgerald M."/>
            <person name="Haas B."/>
            <person name="Abouelleil A."/>
            <person name="Alvarado L."/>
            <person name="Arachchi H.M."/>
            <person name="Berlin A."/>
            <person name="Brown A."/>
            <person name="Chapman S.B."/>
            <person name="Chen Z."/>
            <person name="Dunbar C."/>
            <person name="Freedman E."/>
            <person name="Gearin G."/>
            <person name="Gellesch M."/>
            <person name="Goldberg J."/>
            <person name="Griggs A."/>
            <person name="Gujja S."/>
            <person name="Heiman D."/>
            <person name="Howarth C."/>
            <person name="Larson L."/>
            <person name="Lui A."/>
            <person name="MacDonald P.J.P."/>
            <person name="Montmayeur A."/>
            <person name="Murphy C."/>
            <person name="Neiman D."/>
            <person name="Pearson M."/>
            <person name="Priest M."/>
            <person name="Roberts A."/>
            <person name="Saif S."/>
            <person name="Shea T."/>
            <person name="Shenoy N."/>
            <person name="Sisk P."/>
            <person name="Stolte C."/>
            <person name="Sykes S."/>
            <person name="Wortman J."/>
            <person name="Nusbaum C."/>
            <person name="Birren B."/>
        </authorList>
    </citation>
    <scope>NUCLEOTIDE SEQUENCE [LARGE SCALE GENOMIC DNA]</scope>
    <source>
        <strain evidence="13 14">YIT 12060</strain>
    </source>
</reference>
<comment type="caution">
    <text evidence="10">Lacks conserved residue(s) required for the propagation of feature annotation.</text>
</comment>
<evidence type="ECO:0000313" key="14">
    <source>
        <dbReference type="Proteomes" id="UP000006008"/>
    </source>
</evidence>